<name>A0A1T5HEJ6_9BACT</name>
<dbReference type="Proteomes" id="UP000190897">
    <property type="component" value="Unassembled WGS sequence"/>
</dbReference>
<proteinExistence type="predicted"/>
<evidence type="ECO:0000313" key="1">
    <source>
        <dbReference type="EMBL" id="SKC19092.1"/>
    </source>
</evidence>
<dbReference type="EMBL" id="FUZA01000012">
    <property type="protein sequence ID" value="SKC19092.1"/>
    <property type="molecule type" value="Genomic_DNA"/>
</dbReference>
<gene>
    <name evidence="1" type="ORF">SAMN05660293_05425</name>
</gene>
<dbReference type="RefSeq" id="WP_082217847.1">
    <property type="nucleotide sequence ID" value="NZ_FUZA01000012.1"/>
</dbReference>
<sequence>MKLLFKTVFSTWLLCLIGCNESQEPQKAQCGCDSDAEATINNISGKIEFDTSKQPIFYRLQGYYATGLAVCNDSTFQTLLAQNKIMNGDSVVFGGEAKHTCTDCEFCGLISITSLTKK</sequence>
<keyword evidence="2" id="KW-1185">Reference proteome</keyword>
<reference evidence="2" key="1">
    <citation type="submission" date="2017-02" db="EMBL/GenBank/DDBJ databases">
        <authorList>
            <person name="Varghese N."/>
            <person name="Submissions S."/>
        </authorList>
    </citation>
    <scope>NUCLEOTIDE SEQUENCE [LARGE SCALE GENOMIC DNA]</scope>
    <source>
        <strain evidence="2">DSM 22270</strain>
    </source>
</reference>
<organism evidence="1 2">
    <name type="scientific">Dyadobacter psychrophilus</name>
    <dbReference type="NCBI Taxonomy" id="651661"/>
    <lineage>
        <taxon>Bacteria</taxon>
        <taxon>Pseudomonadati</taxon>
        <taxon>Bacteroidota</taxon>
        <taxon>Cytophagia</taxon>
        <taxon>Cytophagales</taxon>
        <taxon>Spirosomataceae</taxon>
        <taxon>Dyadobacter</taxon>
    </lineage>
</organism>
<dbReference type="AlphaFoldDB" id="A0A1T5HEJ6"/>
<accession>A0A1T5HEJ6</accession>
<dbReference type="OrthoDB" id="9843527at2"/>
<protein>
    <submittedName>
        <fullName evidence="1">Uncharacterized protein</fullName>
    </submittedName>
</protein>
<evidence type="ECO:0000313" key="2">
    <source>
        <dbReference type="Proteomes" id="UP000190897"/>
    </source>
</evidence>